<feature type="domain" description="BTB" evidence="1">
    <location>
        <begin position="1"/>
        <end position="59"/>
    </location>
</feature>
<feature type="non-terminal residue" evidence="2">
    <location>
        <position position="1"/>
    </location>
</feature>
<reference evidence="2" key="2">
    <citation type="submission" date="2021-08" db="EMBL/GenBank/DDBJ databases">
        <authorList>
            <person name="Gostincar C."/>
            <person name="Sun X."/>
            <person name="Song Z."/>
            <person name="Gunde-Cimerman N."/>
        </authorList>
    </citation>
    <scope>NUCLEOTIDE SEQUENCE</scope>
    <source>
        <strain evidence="2">EXF-8016</strain>
    </source>
</reference>
<comment type="caution">
    <text evidence="2">The sequence shown here is derived from an EMBL/GenBank/DDBJ whole genome shotgun (WGS) entry which is preliminary data.</text>
</comment>
<dbReference type="AlphaFoldDB" id="A0A9P8G9S8"/>
<gene>
    <name evidence="2" type="ORF">KCV03_g9920</name>
</gene>
<evidence type="ECO:0000313" key="2">
    <source>
        <dbReference type="EMBL" id="KAH0210827.1"/>
    </source>
</evidence>
<dbReference type="InterPro" id="IPR000210">
    <property type="entry name" value="BTB/POZ_dom"/>
</dbReference>
<dbReference type="CDD" id="cd18186">
    <property type="entry name" value="BTB_POZ_ZBTB_KLHL-like"/>
    <property type="match status" value="1"/>
</dbReference>
<dbReference type="InterPro" id="IPR011333">
    <property type="entry name" value="SKP1/BTB/POZ_sf"/>
</dbReference>
<organism evidence="2 3">
    <name type="scientific">Aureobasidium melanogenum</name>
    <name type="common">Aureobasidium pullulans var. melanogenum</name>
    <dbReference type="NCBI Taxonomy" id="46634"/>
    <lineage>
        <taxon>Eukaryota</taxon>
        <taxon>Fungi</taxon>
        <taxon>Dikarya</taxon>
        <taxon>Ascomycota</taxon>
        <taxon>Pezizomycotina</taxon>
        <taxon>Dothideomycetes</taxon>
        <taxon>Dothideomycetidae</taxon>
        <taxon>Dothideales</taxon>
        <taxon>Saccotheciaceae</taxon>
        <taxon>Aureobasidium</taxon>
    </lineage>
</organism>
<dbReference type="PROSITE" id="PS50097">
    <property type="entry name" value="BTB"/>
    <property type="match status" value="1"/>
</dbReference>
<dbReference type="EMBL" id="JAHFYH010000155">
    <property type="protein sequence ID" value="KAH0210827.1"/>
    <property type="molecule type" value="Genomic_DNA"/>
</dbReference>
<protein>
    <recommendedName>
        <fullName evidence="1">BTB domain-containing protein</fullName>
    </recommendedName>
</protein>
<evidence type="ECO:0000313" key="3">
    <source>
        <dbReference type="Proteomes" id="UP000767238"/>
    </source>
</evidence>
<proteinExistence type="predicted"/>
<dbReference type="Gene3D" id="3.30.710.10">
    <property type="entry name" value="Potassium Channel Kv1.1, Chain A"/>
    <property type="match status" value="1"/>
</dbReference>
<accession>A0A9P8G9S8</accession>
<evidence type="ECO:0000259" key="1">
    <source>
        <dbReference type="PROSITE" id="PS50097"/>
    </source>
</evidence>
<dbReference type="SUPFAM" id="SSF54695">
    <property type="entry name" value="POZ domain"/>
    <property type="match status" value="1"/>
</dbReference>
<dbReference type="Proteomes" id="UP000767238">
    <property type="component" value="Unassembled WGS sequence"/>
</dbReference>
<dbReference type="PANTHER" id="PTHR47843">
    <property type="entry name" value="BTB DOMAIN-CONTAINING PROTEIN-RELATED"/>
    <property type="match status" value="1"/>
</dbReference>
<name>A0A9P8G9S8_AURME</name>
<dbReference type="OrthoDB" id="9997739at2759"/>
<reference evidence="2" key="1">
    <citation type="journal article" date="2021" name="J Fungi (Basel)">
        <title>Virulence traits and population genomics of the black yeast Aureobasidium melanogenum.</title>
        <authorList>
            <person name="Cernosa A."/>
            <person name="Sun X."/>
            <person name="Gostincar C."/>
            <person name="Fang C."/>
            <person name="Gunde-Cimerman N."/>
            <person name="Song Z."/>
        </authorList>
    </citation>
    <scope>NUCLEOTIDE SEQUENCE</scope>
    <source>
        <strain evidence="2">EXF-8016</strain>
    </source>
</reference>
<sequence>MEYTVHKALIFQISEPLAKLITNGMAESEEGCARLCDVDEETFSRFVEWIYTKVYSSSRPIEEKNVPGTHAEDICSSEVPIEDGPGPGPESHCSDDDNFAFKASRKRTKKLQKKARRIAEEDEMMQEDSRRDSSPTIVGRFQIYHDDESDQGLSAEYAERFLIHARLYVFADQYGIKELMHLAATRLESSLSDFGHFYHRAVDVVQVARYVFENTPSRLEYQDELRHVVVYSITMNFEELMQSEEMGGLMNEGGDLVNAVCSKVAQRISHLRKQHSINLWGR</sequence>